<comment type="caution">
    <text evidence="1">The sequence shown here is derived from an EMBL/GenBank/DDBJ whole genome shotgun (WGS) entry which is preliminary data.</text>
</comment>
<keyword evidence="2" id="KW-1185">Reference proteome</keyword>
<sequence>MPPVTTLRHPDRRFTAVALLVILAMLLAGAVVFVLRNTAGTPTAAAAPVKAHKLTKGSHAHGYVIGGEWFGTWKTPDGTGFCIEFDKDHPNSSGAAPLPGRVPGMSAEESARVKYVANHYGRTTSKVDAAAAAIYVWKTQRTKRFDTFYAKLVKKGKISAAIRARVTQISAEAANHGPYKLSMTMGSGVVGQSVTGAVTVKAQNGKVVSGRSVVLTAKTNATLVKQDKLSNTKGRVGFTVKVSKVGSVRVDAKLVTPAAGGVWITRPSSGHQRLVLAGTATESAVATVATLRSVNGPSLSSACAADCAGAAPVTVQASNPCGAATLREIVYVNGTALAGGTVDVPACKTVKKSFTIADGAAVTSRFCYLDGAGTCMAAPVANAGALSVECPALPAYRFSATCPCGGDRAITYEVQVPAGSRRSYTATLTVKSANGSTWTRSAVLATGGGWQALPTAALADGSTATLTVTVLGKTRTLDRLTEAG</sequence>
<dbReference type="Proteomes" id="UP001501490">
    <property type="component" value="Unassembled WGS sequence"/>
</dbReference>
<dbReference type="RefSeq" id="WP_344805719.1">
    <property type="nucleotide sequence ID" value="NZ_BAABAB010000021.1"/>
</dbReference>
<proteinExistence type="predicted"/>
<accession>A0ABP7A4Q6</accession>
<name>A0ABP7A4Q6_9ACTN</name>
<reference evidence="2" key="1">
    <citation type="journal article" date="2019" name="Int. J. Syst. Evol. Microbiol.">
        <title>The Global Catalogue of Microorganisms (GCM) 10K type strain sequencing project: providing services to taxonomists for standard genome sequencing and annotation.</title>
        <authorList>
            <consortium name="The Broad Institute Genomics Platform"/>
            <consortium name="The Broad Institute Genome Sequencing Center for Infectious Disease"/>
            <person name="Wu L."/>
            <person name="Ma J."/>
        </authorList>
    </citation>
    <scope>NUCLEOTIDE SEQUENCE [LARGE SCALE GENOMIC DNA]</scope>
    <source>
        <strain evidence="2">JCM 16929</strain>
    </source>
</reference>
<evidence type="ECO:0000313" key="2">
    <source>
        <dbReference type="Proteomes" id="UP001501490"/>
    </source>
</evidence>
<organism evidence="1 2">
    <name type="scientific">Microlunatus ginsengisoli</name>
    <dbReference type="NCBI Taxonomy" id="363863"/>
    <lineage>
        <taxon>Bacteria</taxon>
        <taxon>Bacillati</taxon>
        <taxon>Actinomycetota</taxon>
        <taxon>Actinomycetes</taxon>
        <taxon>Propionibacteriales</taxon>
        <taxon>Propionibacteriaceae</taxon>
        <taxon>Microlunatus</taxon>
    </lineage>
</organism>
<gene>
    <name evidence="1" type="ORF">GCM10022236_28970</name>
</gene>
<protein>
    <submittedName>
        <fullName evidence="1">Uncharacterized protein</fullName>
    </submittedName>
</protein>
<dbReference type="EMBL" id="BAABAB010000021">
    <property type="protein sequence ID" value="GAA3624863.1"/>
    <property type="molecule type" value="Genomic_DNA"/>
</dbReference>
<evidence type="ECO:0000313" key="1">
    <source>
        <dbReference type="EMBL" id="GAA3624863.1"/>
    </source>
</evidence>